<dbReference type="InterPro" id="IPR055170">
    <property type="entry name" value="GFO_IDH_MocA-like_dom"/>
</dbReference>
<keyword evidence="1" id="KW-0560">Oxidoreductase</keyword>
<dbReference type="InterPro" id="IPR050463">
    <property type="entry name" value="Gfo/Idh/MocA_oxidrdct_glycsds"/>
</dbReference>
<dbReference type="Gene3D" id="3.40.50.720">
    <property type="entry name" value="NAD(P)-binding Rossmann-like Domain"/>
    <property type="match status" value="1"/>
</dbReference>
<keyword evidence="5" id="KW-1185">Reference proteome</keyword>
<dbReference type="Pfam" id="PF01408">
    <property type="entry name" value="GFO_IDH_MocA"/>
    <property type="match status" value="1"/>
</dbReference>
<dbReference type="PANTHER" id="PTHR43818">
    <property type="entry name" value="BCDNA.GH03377"/>
    <property type="match status" value="1"/>
</dbReference>
<name>A0ABN2I0H3_9ACTN</name>
<comment type="caution">
    <text evidence="4">The sequence shown here is derived from an EMBL/GenBank/DDBJ whole genome shotgun (WGS) entry which is preliminary data.</text>
</comment>
<evidence type="ECO:0000259" key="3">
    <source>
        <dbReference type="Pfam" id="PF22725"/>
    </source>
</evidence>
<evidence type="ECO:0000313" key="5">
    <source>
        <dbReference type="Proteomes" id="UP001500618"/>
    </source>
</evidence>
<dbReference type="Proteomes" id="UP001500618">
    <property type="component" value="Unassembled WGS sequence"/>
</dbReference>
<feature type="domain" description="GFO/IDH/MocA-like oxidoreductase" evidence="3">
    <location>
        <begin position="136"/>
        <end position="260"/>
    </location>
</feature>
<organism evidence="4 5">
    <name type="scientific">Fodinicola feengrottensis</name>
    <dbReference type="NCBI Taxonomy" id="435914"/>
    <lineage>
        <taxon>Bacteria</taxon>
        <taxon>Bacillati</taxon>
        <taxon>Actinomycetota</taxon>
        <taxon>Actinomycetes</taxon>
        <taxon>Mycobacteriales</taxon>
        <taxon>Fodinicola</taxon>
    </lineage>
</organism>
<gene>
    <name evidence="4" type="ORF">GCM10009765_52300</name>
</gene>
<dbReference type="Gene3D" id="3.30.360.10">
    <property type="entry name" value="Dihydrodipicolinate Reductase, domain 2"/>
    <property type="match status" value="1"/>
</dbReference>
<protein>
    <submittedName>
        <fullName evidence="4">Gfo/Idh/MocA family oxidoreductase</fullName>
    </submittedName>
</protein>
<reference evidence="4 5" key="1">
    <citation type="journal article" date="2019" name="Int. J. Syst. Evol. Microbiol.">
        <title>The Global Catalogue of Microorganisms (GCM) 10K type strain sequencing project: providing services to taxonomists for standard genome sequencing and annotation.</title>
        <authorList>
            <consortium name="The Broad Institute Genomics Platform"/>
            <consortium name="The Broad Institute Genome Sequencing Center for Infectious Disease"/>
            <person name="Wu L."/>
            <person name="Ma J."/>
        </authorList>
    </citation>
    <scope>NUCLEOTIDE SEQUENCE [LARGE SCALE GENOMIC DNA]</scope>
    <source>
        <strain evidence="4 5">JCM 14718</strain>
    </source>
</reference>
<evidence type="ECO:0000313" key="4">
    <source>
        <dbReference type="EMBL" id="GAA1696595.1"/>
    </source>
</evidence>
<dbReference type="RefSeq" id="WP_344313094.1">
    <property type="nucleotide sequence ID" value="NZ_BAAANY010000020.1"/>
</dbReference>
<dbReference type="PANTHER" id="PTHR43818:SF11">
    <property type="entry name" value="BCDNA.GH03377"/>
    <property type="match status" value="1"/>
</dbReference>
<accession>A0ABN2I0H3</accession>
<proteinExistence type="predicted"/>
<dbReference type="InterPro" id="IPR036291">
    <property type="entry name" value="NAD(P)-bd_dom_sf"/>
</dbReference>
<sequence length="345" mass="37357">MTDIRVGLVGLDHWYSAIPLAEGIGGRDGVRLVGIADAEPARASELATRCGVDLVDKDWRALVEDPTVDAIISLVSPDRNAEVCRTAAEAGKHIISNKPLARTVAEATMVVAAVRRAGVRFLPAESRMRLGPRSQFLKRWIEQGRLGRLLSASLSIWAGLPRRWPDDPDPGWFVDPGRTAGGGWIDHAVYQVDMLRWLLGEEIVAVTGQTANLAYPELAVEDYGVATVTFAGGAVATLEDTWTAPGAGFQSSGTYVGSDGVYRMDGISDRSLILADFPPLQGWVQTALPGHHDQAADIDHWTASIRDEVEPVATVEDAWHNLASCLAFYESVRTGRTIEPEVAPW</sequence>
<dbReference type="EMBL" id="BAAANY010000020">
    <property type="protein sequence ID" value="GAA1696595.1"/>
    <property type="molecule type" value="Genomic_DNA"/>
</dbReference>
<dbReference type="InterPro" id="IPR000683">
    <property type="entry name" value="Gfo/Idh/MocA-like_OxRdtase_N"/>
</dbReference>
<dbReference type="SUPFAM" id="SSF51735">
    <property type="entry name" value="NAD(P)-binding Rossmann-fold domains"/>
    <property type="match status" value="1"/>
</dbReference>
<dbReference type="SUPFAM" id="SSF55347">
    <property type="entry name" value="Glyceraldehyde-3-phosphate dehydrogenase-like, C-terminal domain"/>
    <property type="match status" value="1"/>
</dbReference>
<evidence type="ECO:0000259" key="2">
    <source>
        <dbReference type="Pfam" id="PF01408"/>
    </source>
</evidence>
<dbReference type="Pfam" id="PF22725">
    <property type="entry name" value="GFO_IDH_MocA_C3"/>
    <property type="match status" value="1"/>
</dbReference>
<evidence type="ECO:0000256" key="1">
    <source>
        <dbReference type="ARBA" id="ARBA00023002"/>
    </source>
</evidence>
<feature type="domain" description="Gfo/Idh/MocA-like oxidoreductase N-terminal" evidence="2">
    <location>
        <begin position="4"/>
        <end position="121"/>
    </location>
</feature>